<protein>
    <submittedName>
        <fullName evidence="6">Transcriptional regulator, TetR family</fullName>
    </submittedName>
</protein>
<name>D8MTH9_ERWBE</name>
<dbReference type="Pfam" id="PF00440">
    <property type="entry name" value="TetR_N"/>
    <property type="match status" value="1"/>
</dbReference>
<dbReference type="PRINTS" id="PR00455">
    <property type="entry name" value="HTHTETR"/>
</dbReference>
<gene>
    <name evidence="6" type="ordered locus">EbC_26050</name>
</gene>
<dbReference type="AlphaFoldDB" id="D8MTH9"/>
<feature type="domain" description="HTH tetR-type" evidence="5">
    <location>
        <begin position="15"/>
        <end position="75"/>
    </location>
</feature>
<evidence type="ECO:0000313" key="6">
    <source>
        <dbReference type="EMBL" id="CAX60136.1"/>
    </source>
</evidence>
<evidence type="ECO:0000256" key="3">
    <source>
        <dbReference type="ARBA" id="ARBA00023163"/>
    </source>
</evidence>
<dbReference type="InterPro" id="IPR050109">
    <property type="entry name" value="HTH-type_TetR-like_transc_reg"/>
</dbReference>
<feature type="DNA-binding region" description="H-T-H motif" evidence="4">
    <location>
        <begin position="38"/>
        <end position="57"/>
    </location>
</feature>
<dbReference type="GO" id="GO:0000976">
    <property type="term" value="F:transcription cis-regulatory region binding"/>
    <property type="evidence" value="ECO:0007669"/>
    <property type="project" value="TreeGrafter"/>
</dbReference>
<keyword evidence="7" id="KW-1185">Reference proteome</keyword>
<dbReference type="STRING" id="634500.EbC_26050"/>
<dbReference type="EMBL" id="FP236843">
    <property type="protein sequence ID" value="CAX60136.1"/>
    <property type="molecule type" value="Genomic_DNA"/>
</dbReference>
<sequence length="219" mass="24223">MTDNQTRGRPSAPESDVRDKVLNTAFILIVERDMASLTIDEIAKRGGLAKKTIYKFFSNKDAIVEGMIAKWTSTSEVVAPALPATEQEVIALLEAFFITLMQRVLSLESVVIYQFLQGELKKKAEYLKLYRANGFDTAGSVLDGWLNAVRAAGLLNPLWPANSAVYLQSLIVTPLLRDISLGILPPVPTYNPQPRIAQILQDFSPMLLASRPSLTRAFN</sequence>
<dbReference type="InterPro" id="IPR001647">
    <property type="entry name" value="HTH_TetR"/>
</dbReference>
<dbReference type="Proteomes" id="UP000008793">
    <property type="component" value="Chromosome"/>
</dbReference>
<accession>D8MTH9</accession>
<dbReference type="PANTHER" id="PTHR30055:SF234">
    <property type="entry name" value="HTH-TYPE TRANSCRIPTIONAL REGULATOR BETI"/>
    <property type="match status" value="1"/>
</dbReference>
<keyword evidence="3" id="KW-0804">Transcription</keyword>
<evidence type="ECO:0000256" key="4">
    <source>
        <dbReference type="PROSITE-ProRule" id="PRU00335"/>
    </source>
</evidence>
<dbReference type="KEGG" id="ebi:EbC_26050"/>
<keyword evidence="1" id="KW-0805">Transcription regulation</keyword>
<dbReference type="InterPro" id="IPR009057">
    <property type="entry name" value="Homeodomain-like_sf"/>
</dbReference>
<dbReference type="GeneID" id="90512595"/>
<reference evidence="6 7" key="1">
    <citation type="journal article" date="2010" name="BMC Genomics">
        <title>Genome comparison of the epiphytic bacteria Erwinia billingiae and E. tasmaniensis with the pear pathogen E. pyrifoliae.</title>
        <authorList>
            <person name="Kube M."/>
            <person name="Migdoll A.M."/>
            <person name="Gehring I."/>
            <person name="Heitmann K."/>
            <person name="Mayer Y."/>
            <person name="Kuhl H."/>
            <person name="Knaust F."/>
            <person name="Geider K."/>
            <person name="Reinhardt R."/>
        </authorList>
    </citation>
    <scope>NUCLEOTIDE SEQUENCE [LARGE SCALE GENOMIC DNA]</scope>
    <source>
        <strain evidence="6 7">Eb661</strain>
    </source>
</reference>
<dbReference type="Gene3D" id="1.10.357.10">
    <property type="entry name" value="Tetracycline Repressor, domain 2"/>
    <property type="match status" value="1"/>
</dbReference>
<dbReference type="GO" id="GO:0003700">
    <property type="term" value="F:DNA-binding transcription factor activity"/>
    <property type="evidence" value="ECO:0007669"/>
    <property type="project" value="TreeGrafter"/>
</dbReference>
<dbReference type="eggNOG" id="COG1309">
    <property type="taxonomic scope" value="Bacteria"/>
</dbReference>
<keyword evidence="2 4" id="KW-0238">DNA-binding</keyword>
<dbReference type="RefSeq" id="WP_013202622.1">
    <property type="nucleotide sequence ID" value="NC_014306.1"/>
</dbReference>
<evidence type="ECO:0000259" key="5">
    <source>
        <dbReference type="PROSITE" id="PS50977"/>
    </source>
</evidence>
<proteinExistence type="predicted"/>
<dbReference type="PANTHER" id="PTHR30055">
    <property type="entry name" value="HTH-TYPE TRANSCRIPTIONAL REGULATOR RUTR"/>
    <property type="match status" value="1"/>
</dbReference>
<dbReference type="HOGENOM" id="CLU_069356_27_1_6"/>
<evidence type="ECO:0000256" key="1">
    <source>
        <dbReference type="ARBA" id="ARBA00023015"/>
    </source>
</evidence>
<dbReference type="PROSITE" id="PS50977">
    <property type="entry name" value="HTH_TETR_2"/>
    <property type="match status" value="1"/>
</dbReference>
<evidence type="ECO:0000313" key="7">
    <source>
        <dbReference type="Proteomes" id="UP000008793"/>
    </source>
</evidence>
<dbReference type="SUPFAM" id="SSF46689">
    <property type="entry name" value="Homeodomain-like"/>
    <property type="match status" value="1"/>
</dbReference>
<evidence type="ECO:0000256" key="2">
    <source>
        <dbReference type="ARBA" id="ARBA00023125"/>
    </source>
</evidence>
<organism evidence="7">
    <name type="scientific">Erwinia billingiae (strain Eb661)</name>
    <dbReference type="NCBI Taxonomy" id="634500"/>
    <lineage>
        <taxon>Bacteria</taxon>
        <taxon>Pseudomonadati</taxon>
        <taxon>Pseudomonadota</taxon>
        <taxon>Gammaproteobacteria</taxon>
        <taxon>Enterobacterales</taxon>
        <taxon>Erwiniaceae</taxon>
        <taxon>Erwinia</taxon>
    </lineage>
</organism>